<feature type="compositionally biased region" description="Basic residues" evidence="1">
    <location>
        <begin position="403"/>
        <end position="420"/>
    </location>
</feature>
<comment type="caution">
    <text evidence="2">The sequence shown here is derived from an EMBL/GenBank/DDBJ whole genome shotgun (WGS) entry which is preliminary data.</text>
</comment>
<gene>
    <name evidence="2" type="ORF">PCOR1329_LOCUS72322</name>
</gene>
<proteinExistence type="predicted"/>
<evidence type="ECO:0000313" key="2">
    <source>
        <dbReference type="EMBL" id="CAK0892744.1"/>
    </source>
</evidence>
<protein>
    <submittedName>
        <fullName evidence="2">Uncharacterized protein</fullName>
    </submittedName>
</protein>
<organism evidence="2 3">
    <name type="scientific">Prorocentrum cordatum</name>
    <dbReference type="NCBI Taxonomy" id="2364126"/>
    <lineage>
        <taxon>Eukaryota</taxon>
        <taxon>Sar</taxon>
        <taxon>Alveolata</taxon>
        <taxon>Dinophyceae</taxon>
        <taxon>Prorocentrales</taxon>
        <taxon>Prorocentraceae</taxon>
        <taxon>Prorocentrum</taxon>
    </lineage>
</organism>
<feature type="compositionally biased region" description="Basic residues" evidence="1">
    <location>
        <begin position="211"/>
        <end position="224"/>
    </location>
</feature>
<feature type="region of interest" description="Disordered" evidence="1">
    <location>
        <begin position="366"/>
        <end position="420"/>
    </location>
</feature>
<sequence length="420" mass="46019">MEDHICRSHSTAETPGMEENLGLLLPATLAAATVAAVEAKGGGNGGGENREHQGRELLQGWGRPEGYGQKTHIEVTLSQRQSNNAAAPHRNTCIAASQCPRKQSIFLSNSIVPMADSSQAEAILRVSASCRSREAATAAFEQRPRAASAARPKPFSRGRHPCSRWPSAEAEAEAEAEKQEDGEGNEEKDCGPETTLDTHGYGSSPMDHGHTCSRRGRPGRRKRRTQQDRGGGRQRPGGGGQRRRRTGDGEWSGASGELAVGSLPLDTSLPRGARQGRRTDRGKRPKGNVCVPPRRQLVASRPPSRRCCEGCRRQRLRQCLRLEAEFILQSQRLPSSATVLWSEPAERKREEVNLPWAPHHRVGARTAASPFQGPGLSAPASPTGRTRPWGSRTAERPGTRPCCRPRRRRWWGPGRRRTCR</sequence>
<dbReference type="EMBL" id="CAUYUJ010019659">
    <property type="protein sequence ID" value="CAK0892744.1"/>
    <property type="molecule type" value="Genomic_DNA"/>
</dbReference>
<evidence type="ECO:0000313" key="3">
    <source>
        <dbReference type="Proteomes" id="UP001189429"/>
    </source>
</evidence>
<reference evidence="2" key="1">
    <citation type="submission" date="2023-10" db="EMBL/GenBank/DDBJ databases">
        <authorList>
            <person name="Chen Y."/>
            <person name="Shah S."/>
            <person name="Dougan E. K."/>
            <person name="Thang M."/>
            <person name="Chan C."/>
        </authorList>
    </citation>
    <scope>NUCLEOTIDE SEQUENCE [LARGE SCALE GENOMIC DNA]</scope>
</reference>
<name>A0ABN9X245_9DINO</name>
<feature type="compositionally biased region" description="Basic and acidic residues" evidence="1">
    <location>
        <begin position="175"/>
        <end position="191"/>
    </location>
</feature>
<accession>A0ABN9X245</accession>
<keyword evidence="3" id="KW-1185">Reference proteome</keyword>
<feature type="compositionally biased region" description="Basic residues" evidence="1">
    <location>
        <begin position="274"/>
        <end position="286"/>
    </location>
</feature>
<dbReference type="Proteomes" id="UP001189429">
    <property type="component" value="Unassembled WGS sequence"/>
</dbReference>
<evidence type="ECO:0000256" key="1">
    <source>
        <dbReference type="SAM" id="MobiDB-lite"/>
    </source>
</evidence>
<feature type="region of interest" description="Disordered" evidence="1">
    <location>
        <begin position="138"/>
        <end position="291"/>
    </location>
</feature>